<organism evidence="1 2">
    <name type="scientific">Actinoplanes missouriensis (strain ATCC 14538 / DSM 43046 / CBS 188.64 / JCM 3121 / NBRC 102363 / NCIMB 12654 / NRRL B-3342 / UNCC 431)</name>
    <dbReference type="NCBI Taxonomy" id="512565"/>
    <lineage>
        <taxon>Bacteria</taxon>
        <taxon>Bacillati</taxon>
        <taxon>Actinomycetota</taxon>
        <taxon>Actinomycetes</taxon>
        <taxon>Micromonosporales</taxon>
        <taxon>Micromonosporaceae</taxon>
        <taxon>Actinoplanes</taxon>
    </lineage>
</organism>
<name>I0H7Q8_ACTM4</name>
<dbReference type="OrthoDB" id="3384430at2"/>
<dbReference type="RefSeq" id="WP_014443939.1">
    <property type="nucleotide sequence ID" value="NC_017093.1"/>
</dbReference>
<dbReference type="PATRIC" id="fig|512565.3.peg.3817"/>
<keyword evidence="2" id="KW-1185">Reference proteome</keyword>
<evidence type="ECO:0000313" key="2">
    <source>
        <dbReference type="Proteomes" id="UP000007882"/>
    </source>
</evidence>
<reference evidence="1 2" key="1">
    <citation type="submission" date="2012-02" db="EMBL/GenBank/DDBJ databases">
        <title>Complete genome sequence of Actinoplanes missouriensis 431 (= NBRC 102363).</title>
        <authorList>
            <person name="Ohnishi Y."/>
            <person name="Ishikawa J."/>
            <person name="Sekine M."/>
            <person name="Hosoyama A."/>
            <person name="Harada T."/>
            <person name="Narita H."/>
            <person name="Hata T."/>
            <person name="Konno Y."/>
            <person name="Tutikane K."/>
            <person name="Fujita N."/>
            <person name="Horinouchi S."/>
            <person name="Hayakawa M."/>
        </authorList>
    </citation>
    <scope>NUCLEOTIDE SEQUENCE [LARGE SCALE GENOMIC DNA]</scope>
    <source>
        <strain evidence="2">ATCC 14538 / DSM 43046 / CBS 188.64 / JCM 3121 / NBRC 102363 / NCIMB 12654 / NRRL B-3342 / UNCC 431</strain>
    </source>
</reference>
<protein>
    <submittedName>
        <fullName evidence="1">Uncharacterized protein</fullName>
    </submittedName>
</protein>
<dbReference type="STRING" id="512565.AMIS_38250"/>
<dbReference type="HOGENOM" id="CLU_2204430_0_0_11"/>
<gene>
    <name evidence="1" type="ordered locus">AMIS_38250</name>
</gene>
<dbReference type="KEGG" id="ams:AMIS_38250"/>
<sequence>MTDIRDPGTDPRLHLFEPKLKAWEQEEHPPPAVVAKVRAWWPSLAVEPRRRGRAVPGQPGVRFAWVADIILPDKGEGHRGVQCHYRVERDQVICQFFVIAPLERAPD</sequence>
<evidence type="ECO:0000313" key="1">
    <source>
        <dbReference type="EMBL" id="BAL89045.1"/>
    </source>
</evidence>
<accession>I0H7Q8</accession>
<dbReference type="EMBL" id="AP012319">
    <property type="protein sequence ID" value="BAL89045.1"/>
    <property type="molecule type" value="Genomic_DNA"/>
</dbReference>
<dbReference type="Proteomes" id="UP000007882">
    <property type="component" value="Chromosome"/>
</dbReference>
<proteinExistence type="predicted"/>
<dbReference type="AlphaFoldDB" id="I0H7Q8"/>